<evidence type="ECO:0000313" key="7">
    <source>
        <dbReference type="Proteomes" id="UP000177876"/>
    </source>
</evidence>
<comment type="caution">
    <text evidence="6">The sequence shown here is derived from an EMBL/GenBank/DDBJ whole genome shotgun (WGS) entry which is preliminary data.</text>
</comment>
<dbReference type="AlphaFoldDB" id="A0A1F2WLM6"/>
<evidence type="ECO:0000256" key="5">
    <source>
        <dbReference type="ARBA" id="ARBA00023136"/>
    </source>
</evidence>
<accession>A0A1F2WLM6</accession>
<dbReference type="Pfam" id="PF13517">
    <property type="entry name" value="FG-GAP_3"/>
    <property type="match status" value="1"/>
</dbReference>
<protein>
    <recommendedName>
        <fullName evidence="8">VCBS repeat-containing protein</fullName>
    </recommendedName>
</protein>
<evidence type="ECO:0000256" key="3">
    <source>
        <dbReference type="ARBA" id="ARBA00022729"/>
    </source>
</evidence>
<keyword evidence="5" id="KW-0472">Membrane</keyword>
<dbReference type="InterPro" id="IPR028994">
    <property type="entry name" value="Integrin_alpha_N"/>
</dbReference>
<evidence type="ECO:0000256" key="4">
    <source>
        <dbReference type="ARBA" id="ARBA00022989"/>
    </source>
</evidence>
<dbReference type="Gene3D" id="2.60.290.11">
    <property type="entry name" value="TM1070-like"/>
    <property type="match status" value="3"/>
</dbReference>
<dbReference type="PANTHER" id="PTHR21419:SF23">
    <property type="entry name" value="PROTEIN DEFECTIVE IN EXINE FORMATION 1"/>
    <property type="match status" value="1"/>
</dbReference>
<organism evidence="6 7">
    <name type="scientific">Candidatus Solincola sediminis</name>
    <dbReference type="NCBI Taxonomy" id="1797199"/>
    <lineage>
        <taxon>Bacteria</taxon>
        <taxon>Bacillati</taxon>
        <taxon>Actinomycetota</taxon>
        <taxon>Candidatus Geothermincolia</taxon>
        <taxon>Candidatus Geothermincolales</taxon>
        <taxon>Candidatus Geothermincolaceae</taxon>
        <taxon>Candidatus Solincola</taxon>
    </lineage>
</organism>
<name>A0A1F2WLM6_9ACTN</name>
<keyword evidence="3" id="KW-0732">Signal</keyword>
<sequence length="926" mass="100635">MSFRSVFKILLSVLLISTFSITVLISGSQKEARAYTYPKDWRLEWVNDMGTMFKHASPTLADIDGDGRKEILIGNYNGNFYCFDAGGGIRWAVGTGAPIQSTPLAVDCDGNGSLEIFFGSDNGYLYGVNNEGQQLSQWGWPKYAGSAFGRQEVFPSPASGDLDGDGDLEIVVGTWGHYITAWHYQGPTAWQYYNADTVWSSPACADVDLDGKDEVMIGGDCWGGSNWPYPRGGLLYTFEGNGSIKSGWPKTLPQVIWSSPAIADLDRDGFPDIIVGTGLFWQNTDPSQGNYLSYADGKHVYAFNYKGDNVPGWPVSTGNNNFASPAVADIDNDGYYEVAECSLDGNTYVWEHNGAVKWARQYWPVQKMASPIIGDINSDGVMDVIIAEGLSIFAYDAYGTCVLDSDVGGNVFNAMAMGDIDADGKTELIVATGADGQTGKLFCYETGTFNESLAAWPMFRKDARHSASYGHEEVPDMWPPEQVQSRSYLAEGYTGPGFSEYVLMMNPLNYEAQVQLRYVLASGLSVVKVVSIPPRSRMTIPVNTTIEGQDVSTSIISPQPDLIAERALYFNYNGGSGVWSGGHNVMGVSAPQREWYFAEGCTRPGFNTWLTLQNPGTQDTRVYLDYFCGDGADVHKEAIVRARSRYTVAVHGDAEGIGVHDSLHGDVSIKVTSDYPIVAERPMYFNYNGTWSGGHNVMGANSPGLNWYFAEGCTRPGFNTWLCLQNPGNSDALVQLDYFCGDATREHRELVVAATSRATVAVHLDGLGLGAHDGPHGDVSIRVSSDQPIVAERPMYFSYNGQWPGGSNVMGASEAHTGWSFAEGCTRPGFNTWLCLQNPNEETAVVTLDYLCGDGAVIQKELSVGPKSRATVAVHDDYLGIGIHNNAHGDVSIKVTSTIPIMAERPTYFLYNGGIPGGDDVAGHPF</sequence>
<evidence type="ECO:0000256" key="2">
    <source>
        <dbReference type="ARBA" id="ARBA00022692"/>
    </source>
</evidence>
<keyword evidence="2" id="KW-0812">Transmembrane</keyword>
<dbReference type="GO" id="GO:0016020">
    <property type="term" value="C:membrane"/>
    <property type="evidence" value="ECO:0007669"/>
    <property type="project" value="UniProtKB-SubCell"/>
</dbReference>
<dbReference type="Gene3D" id="2.130.10.130">
    <property type="entry name" value="Integrin alpha, N-terminal"/>
    <property type="match status" value="1"/>
</dbReference>
<evidence type="ECO:0008006" key="8">
    <source>
        <dbReference type="Google" id="ProtNLM"/>
    </source>
</evidence>
<dbReference type="InterPro" id="IPR045232">
    <property type="entry name" value="FAM234"/>
</dbReference>
<keyword evidence="4" id="KW-1133">Transmembrane helix</keyword>
<dbReference type="EMBL" id="MELK01000030">
    <property type="protein sequence ID" value="OFW57747.1"/>
    <property type="molecule type" value="Genomic_DNA"/>
</dbReference>
<dbReference type="Proteomes" id="UP000177876">
    <property type="component" value="Unassembled WGS sequence"/>
</dbReference>
<dbReference type="InterPro" id="IPR036698">
    <property type="entry name" value="TM1070-like_sf"/>
</dbReference>
<dbReference type="InterPro" id="IPR013517">
    <property type="entry name" value="FG-GAP"/>
</dbReference>
<reference evidence="6 7" key="1">
    <citation type="journal article" date="2016" name="Nat. Commun.">
        <title>Thousands of microbial genomes shed light on interconnected biogeochemical processes in an aquifer system.</title>
        <authorList>
            <person name="Anantharaman K."/>
            <person name="Brown C.T."/>
            <person name="Hug L.A."/>
            <person name="Sharon I."/>
            <person name="Castelle C.J."/>
            <person name="Probst A.J."/>
            <person name="Thomas B.C."/>
            <person name="Singh A."/>
            <person name="Wilkins M.J."/>
            <person name="Karaoz U."/>
            <person name="Brodie E.L."/>
            <person name="Williams K.H."/>
            <person name="Hubbard S.S."/>
            <person name="Banfield J.F."/>
        </authorList>
    </citation>
    <scope>NUCLEOTIDE SEQUENCE [LARGE SCALE GENOMIC DNA]</scope>
</reference>
<comment type="subcellular location">
    <subcellularLocation>
        <location evidence="1">Membrane</location>
        <topology evidence="1">Single-pass membrane protein</topology>
    </subcellularLocation>
</comment>
<gene>
    <name evidence="6" type="ORF">A2Y75_08410</name>
</gene>
<dbReference type="Gene3D" id="2.40.10.480">
    <property type="match status" value="1"/>
</dbReference>
<evidence type="ECO:0000313" key="6">
    <source>
        <dbReference type="EMBL" id="OFW57747.1"/>
    </source>
</evidence>
<dbReference type="SUPFAM" id="SSF69318">
    <property type="entry name" value="Integrin alpha N-terminal domain"/>
    <property type="match status" value="1"/>
</dbReference>
<dbReference type="STRING" id="1797197.A2Y75_08410"/>
<proteinExistence type="predicted"/>
<dbReference type="PANTHER" id="PTHR21419">
    <property type="match status" value="1"/>
</dbReference>
<evidence type="ECO:0000256" key="1">
    <source>
        <dbReference type="ARBA" id="ARBA00004167"/>
    </source>
</evidence>